<name>A0A5C3MQK8_9AGAM</name>
<reference evidence="7 8" key="1">
    <citation type="journal article" date="2019" name="Nat. Ecol. Evol.">
        <title>Megaphylogeny resolves global patterns of mushroom evolution.</title>
        <authorList>
            <person name="Varga T."/>
            <person name="Krizsan K."/>
            <person name="Foldi C."/>
            <person name="Dima B."/>
            <person name="Sanchez-Garcia M."/>
            <person name="Sanchez-Ramirez S."/>
            <person name="Szollosi G.J."/>
            <person name="Szarkandi J.G."/>
            <person name="Papp V."/>
            <person name="Albert L."/>
            <person name="Andreopoulos W."/>
            <person name="Angelini C."/>
            <person name="Antonin V."/>
            <person name="Barry K.W."/>
            <person name="Bougher N.L."/>
            <person name="Buchanan P."/>
            <person name="Buyck B."/>
            <person name="Bense V."/>
            <person name="Catcheside P."/>
            <person name="Chovatia M."/>
            <person name="Cooper J."/>
            <person name="Damon W."/>
            <person name="Desjardin D."/>
            <person name="Finy P."/>
            <person name="Geml J."/>
            <person name="Haridas S."/>
            <person name="Hughes K."/>
            <person name="Justo A."/>
            <person name="Karasinski D."/>
            <person name="Kautmanova I."/>
            <person name="Kiss B."/>
            <person name="Kocsube S."/>
            <person name="Kotiranta H."/>
            <person name="LaButti K.M."/>
            <person name="Lechner B.E."/>
            <person name="Liimatainen K."/>
            <person name="Lipzen A."/>
            <person name="Lukacs Z."/>
            <person name="Mihaltcheva S."/>
            <person name="Morgado L.N."/>
            <person name="Niskanen T."/>
            <person name="Noordeloos M.E."/>
            <person name="Ohm R.A."/>
            <person name="Ortiz-Santana B."/>
            <person name="Ovrebo C."/>
            <person name="Racz N."/>
            <person name="Riley R."/>
            <person name="Savchenko A."/>
            <person name="Shiryaev A."/>
            <person name="Soop K."/>
            <person name="Spirin V."/>
            <person name="Szebenyi C."/>
            <person name="Tomsovsky M."/>
            <person name="Tulloss R.E."/>
            <person name="Uehling J."/>
            <person name="Grigoriev I.V."/>
            <person name="Vagvolgyi C."/>
            <person name="Papp T."/>
            <person name="Martin F.M."/>
            <person name="Miettinen O."/>
            <person name="Hibbett D.S."/>
            <person name="Nagy L.G."/>
        </authorList>
    </citation>
    <scope>NUCLEOTIDE SEQUENCE [LARGE SCALE GENOMIC DNA]</scope>
    <source>
        <strain evidence="7 8">OMC1185</strain>
    </source>
</reference>
<comment type="subcellular location">
    <subcellularLocation>
        <location evidence="1">Membrane</location>
        <topology evidence="1">Multi-pass membrane protein</topology>
    </subcellularLocation>
</comment>
<accession>A0A5C3MQK8</accession>
<organism evidence="7 8">
    <name type="scientific">Heliocybe sulcata</name>
    <dbReference type="NCBI Taxonomy" id="5364"/>
    <lineage>
        <taxon>Eukaryota</taxon>
        <taxon>Fungi</taxon>
        <taxon>Dikarya</taxon>
        <taxon>Basidiomycota</taxon>
        <taxon>Agaricomycotina</taxon>
        <taxon>Agaricomycetes</taxon>
        <taxon>Gloeophyllales</taxon>
        <taxon>Gloeophyllaceae</taxon>
        <taxon>Heliocybe</taxon>
    </lineage>
</organism>
<dbReference type="Gene3D" id="6.10.110.10">
    <property type="match status" value="1"/>
</dbReference>
<evidence type="ECO:0000256" key="3">
    <source>
        <dbReference type="ARBA" id="ARBA00022692"/>
    </source>
</evidence>
<keyword evidence="5 6" id="KW-0472">Membrane</keyword>
<evidence type="ECO:0000256" key="4">
    <source>
        <dbReference type="ARBA" id="ARBA00022989"/>
    </source>
</evidence>
<dbReference type="Pfam" id="PF06140">
    <property type="entry name" value="Ifi-6-16"/>
    <property type="match status" value="1"/>
</dbReference>
<dbReference type="EMBL" id="ML213522">
    <property type="protein sequence ID" value="TFK47699.1"/>
    <property type="molecule type" value="Genomic_DNA"/>
</dbReference>
<evidence type="ECO:0000256" key="2">
    <source>
        <dbReference type="ARBA" id="ARBA00007262"/>
    </source>
</evidence>
<proteinExistence type="inferred from homology"/>
<evidence type="ECO:0000313" key="8">
    <source>
        <dbReference type="Proteomes" id="UP000305948"/>
    </source>
</evidence>
<dbReference type="InterPro" id="IPR038213">
    <property type="entry name" value="IFI6/IFI27-like_sf"/>
</dbReference>
<feature type="transmembrane region" description="Helical" evidence="6">
    <location>
        <begin position="61"/>
        <end position="87"/>
    </location>
</feature>
<evidence type="ECO:0000256" key="6">
    <source>
        <dbReference type="SAM" id="Phobius"/>
    </source>
</evidence>
<keyword evidence="4 6" id="KW-1133">Transmembrane helix</keyword>
<gene>
    <name evidence="7" type="ORF">OE88DRAFT_1665270</name>
</gene>
<feature type="transmembrane region" description="Helical" evidence="6">
    <location>
        <begin position="29"/>
        <end position="49"/>
    </location>
</feature>
<evidence type="ECO:0000256" key="5">
    <source>
        <dbReference type="ARBA" id="ARBA00023136"/>
    </source>
</evidence>
<protein>
    <submittedName>
        <fullName evidence="7">Uncharacterized protein</fullName>
    </submittedName>
</protein>
<comment type="similarity">
    <text evidence="2">Belongs to the IFI6/IFI27 family.</text>
</comment>
<keyword evidence="8" id="KW-1185">Reference proteome</keyword>
<dbReference type="OrthoDB" id="3068660at2759"/>
<evidence type="ECO:0000313" key="7">
    <source>
        <dbReference type="EMBL" id="TFK47699.1"/>
    </source>
</evidence>
<dbReference type="Proteomes" id="UP000305948">
    <property type="component" value="Unassembled WGS sequence"/>
</dbReference>
<dbReference type="AlphaFoldDB" id="A0A5C3MQK8"/>
<keyword evidence="3 6" id="KW-0812">Transmembrane</keyword>
<dbReference type="STRING" id="5364.A0A5C3MQK8"/>
<dbReference type="GO" id="GO:0016020">
    <property type="term" value="C:membrane"/>
    <property type="evidence" value="ECO:0007669"/>
    <property type="project" value="UniProtKB-SubCell"/>
</dbReference>
<evidence type="ECO:0000256" key="1">
    <source>
        <dbReference type="ARBA" id="ARBA00004141"/>
    </source>
</evidence>
<sequence length="90" mass="8766">MLALAGILLLPAVPSIIMGVVRLLGFGPLGVVAGSVAAAVQSAVYGAFIPAGSLFAAMQSAGALGVAPLVLTVGASLGILGCVYLLLFKK</sequence>
<dbReference type="InterPro" id="IPR009311">
    <property type="entry name" value="IFI6/IFI27-like"/>
</dbReference>